<gene>
    <name evidence="1" type="ORF">CE139_17055</name>
</gene>
<protein>
    <submittedName>
        <fullName evidence="1">Uncharacterized protein</fullName>
    </submittedName>
</protein>
<organism evidence="1 2">
    <name type="scientific">Pseudomonas oryzihabitans</name>
    <dbReference type="NCBI Taxonomy" id="47885"/>
    <lineage>
        <taxon>Bacteria</taxon>
        <taxon>Pseudomonadati</taxon>
        <taxon>Pseudomonadota</taxon>
        <taxon>Gammaproteobacteria</taxon>
        <taxon>Pseudomonadales</taxon>
        <taxon>Pseudomonadaceae</taxon>
        <taxon>Pseudomonas</taxon>
    </lineage>
</organism>
<dbReference type="AlphaFoldDB" id="A0A2Z5ADW1"/>
<dbReference type="Proteomes" id="UP000250579">
    <property type="component" value="Chromosome"/>
</dbReference>
<dbReference type="EMBL" id="CP022198">
    <property type="protein sequence ID" value="AXA67450.1"/>
    <property type="molecule type" value="Genomic_DNA"/>
</dbReference>
<sequence length="92" mass="10198">MEPGCTAAARLDVTQRLPLIQRRPQGKVCGKNVDVSAQVGRGEVDKELGRTECLATAHGWPNAEMIDSAFDGVRFHAWPDTTRWDLAVRLPR</sequence>
<reference evidence="1 2" key="1">
    <citation type="submission" date="2017-06" db="EMBL/GenBank/DDBJ databases">
        <title>Evolution towards high GC content and high-temperature stress adaptation in endophytic Pseudomonas oryzihabitans impacted its plant-growth promoting traits.</title>
        <authorList>
            <person name="Nascimento F.X."/>
        </authorList>
    </citation>
    <scope>NUCLEOTIDE SEQUENCE [LARGE SCALE GENOMIC DNA]</scope>
    <source>
        <strain evidence="1 2">MS8</strain>
    </source>
</reference>
<accession>A0A2Z5ADW1</accession>
<name>A0A2Z5ADW1_9PSED</name>
<proteinExistence type="predicted"/>
<evidence type="ECO:0000313" key="1">
    <source>
        <dbReference type="EMBL" id="AXA67450.1"/>
    </source>
</evidence>
<evidence type="ECO:0000313" key="2">
    <source>
        <dbReference type="Proteomes" id="UP000250579"/>
    </source>
</evidence>